<keyword evidence="3" id="KW-1185">Reference proteome</keyword>
<dbReference type="InterPro" id="IPR052859">
    <property type="entry name" value="LRR-IQ_domain_protein"/>
</dbReference>
<proteinExistence type="predicted"/>
<dbReference type="EMBL" id="OW240919">
    <property type="protein sequence ID" value="CAH2311035.1"/>
    <property type="molecule type" value="Genomic_DNA"/>
</dbReference>
<feature type="region of interest" description="Disordered" evidence="1">
    <location>
        <begin position="196"/>
        <end position="217"/>
    </location>
</feature>
<reference evidence="2" key="1">
    <citation type="submission" date="2022-03" db="EMBL/GenBank/DDBJ databases">
        <authorList>
            <person name="Alioto T."/>
            <person name="Alioto T."/>
            <person name="Gomez Garrido J."/>
        </authorList>
    </citation>
    <scope>NUCLEOTIDE SEQUENCE</scope>
</reference>
<dbReference type="Proteomes" id="UP001295444">
    <property type="component" value="Chromosome 08"/>
</dbReference>
<dbReference type="PANTHER" id="PTHR46723">
    <property type="entry name" value="LEUCINE-RICH REPEAT AND IQ DOMAIN-CONTAINING PROTEIN 3"/>
    <property type="match status" value="1"/>
</dbReference>
<evidence type="ECO:0000313" key="2">
    <source>
        <dbReference type="EMBL" id="CAH2311035.1"/>
    </source>
</evidence>
<dbReference type="PANTHER" id="PTHR46723:SF1">
    <property type="entry name" value="LEUCINE-RICH REPEAT AND IQ DOMAIN-CONTAINING PROTEIN 3"/>
    <property type="match status" value="1"/>
</dbReference>
<gene>
    <name evidence="2" type="ORF">PECUL_23A023822</name>
</gene>
<feature type="compositionally biased region" description="Polar residues" evidence="1">
    <location>
        <begin position="208"/>
        <end position="217"/>
    </location>
</feature>
<evidence type="ECO:0000256" key="1">
    <source>
        <dbReference type="SAM" id="MobiDB-lite"/>
    </source>
</evidence>
<protein>
    <submittedName>
        <fullName evidence="2">Uncharacterized protein</fullName>
    </submittedName>
</protein>
<sequence>MSKHPNIPICQLSEAWVEYRWSTMRFLTVTRDGFILQLSFSSEATAYLQAMGLPTRPQESSVSGIECVNDSSDTGIKRITVDLRKLQKNILQQVLPDAAINYDLENKIQEHLTAPKTEAFKEDNKRKEIKAINPIISPKKDHTEPGTKENDNTQFRLLGLSSTVYESDGSKELLAANEESARDIRESIQLFHSTVHDKAQPAHRVKTLKQSSSSSLETGDAMKMQPLYAVDKAYENRQKYDIQMKKRNLVMQVYNNKIQAKSNVQGFHEEKRKHVKEQNEKDSIIFQQDIEQNQLTRLNFIKTAKQRQKQFSQEKQQKASEHSFVKEFNAQHTSVSNTLLKHDRMLKSGAKTQEKIRFVQSLKENEEKQKSLLKCLKEHRRLTLQIENSAEKEALNSVVLENALDRLQEARGHVASIKVQQVTAAPMFKIPVNQPVSKTMCNI</sequence>
<dbReference type="AlphaFoldDB" id="A0AAD1SV55"/>
<accession>A0AAD1SV55</accession>
<organism evidence="2 3">
    <name type="scientific">Pelobates cultripes</name>
    <name type="common">Western spadefoot toad</name>
    <dbReference type="NCBI Taxonomy" id="61616"/>
    <lineage>
        <taxon>Eukaryota</taxon>
        <taxon>Metazoa</taxon>
        <taxon>Chordata</taxon>
        <taxon>Craniata</taxon>
        <taxon>Vertebrata</taxon>
        <taxon>Euteleostomi</taxon>
        <taxon>Amphibia</taxon>
        <taxon>Batrachia</taxon>
        <taxon>Anura</taxon>
        <taxon>Pelobatoidea</taxon>
        <taxon>Pelobatidae</taxon>
        <taxon>Pelobates</taxon>
    </lineage>
</organism>
<name>A0AAD1SV55_PELCU</name>
<evidence type="ECO:0000313" key="3">
    <source>
        <dbReference type="Proteomes" id="UP001295444"/>
    </source>
</evidence>